<evidence type="ECO:0000256" key="3">
    <source>
        <dbReference type="ARBA" id="ARBA00021117"/>
    </source>
</evidence>
<name>H2Z1W0_CIOSA</name>
<feature type="compositionally biased region" description="Basic and acidic residues" evidence="15">
    <location>
        <begin position="106"/>
        <end position="122"/>
    </location>
</feature>
<dbReference type="GO" id="GO:0005737">
    <property type="term" value="C:cytoplasm"/>
    <property type="evidence" value="ECO:0007669"/>
    <property type="project" value="TreeGrafter"/>
</dbReference>
<feature type="region of interest" description="Disordered" evidence="15">
    <location>
        <begin position="86"/>
        <end position="207"/>
    </location>
</feature>
<reference evidence="17" key="3">
    <citation type="submission" date="2025-09" db="UniProtKB">
        <authorList>
            <consortium name="Ensembl"/>
        </authorList>
    </citation>
    <scope>IDENTIFICATION</scope>
</reference>
<evidence type="ECO:0000256" key="4">
    <source>
        <dbReference type="ARBA" id="ARBA00022553"/>
    </source>
</evidence>
<keyword evidence="8" id="KW-0391">Immunity</keyword>
<dbReference type="InterPro" id="IPR036020">
    <property type="entry name" value="WW_dom_sf"/>
</dbReference>
<dbReference type="STRING" id="51511.ENSCSAVP00000011572"/>
<dbReference type="eggNOG" id="KOG3427">
    <property type="taxonomic scope" value="Eukaryota"/>
</dbReference>
<reference evidence="17" key="2">
    <citation type="submission" date="2025-08" db="UniProtKB">
        <authorList>
            <consortium name="Ensembl"/>
        </authorList>
    </citation>
    <scope>IDENTIFICATION</scope>
</reference>
<protein>
    <recommendedName>
        <fullName evidence="3">Polyglutamine-binding protein 1</fullName>
    </recommendedName>
    <alternativeName>
        <fullName evidence="13">Polyglutamine tract-binding protein 1</fullName>
    </alternativeName>
</protein>
<evidence type="ECO:0000256" key="11">
    <source>
        <dbReference type="ARBA" id="ARBA00023187"/>
    </source>
</evidence>
<sequence length="207" mass="23239">MPLPAALAARLAKRGILSDEPPDSNQLDEEVIAEDYDVPGQDAHIDEFGKHLPPSWEKVWEPTHETWYYWDMVTDKVSWLPPTDLDAKITNPAPKKLPFAPVSLEKMTRSAEPVDYRKEEKKAAKHKSSKRKARAPEEFDPMDPSSYSDAPRGKWASGLKKVDDAKSGVDSTANGPLFQQRPYPSPGEVLSRNKQARKEIVGPVKPR</sequence>
<keyword evidence="4" id="KW-0597">Phosphoprotein</keyword>
<keyword evidence="18" id="KW-1185">Reference proteome</keyword>
<evidence type="ECO:0000256" key="12">
    <source>
        <dbReference type="ARBA" id="ARBA00023242"/>
    </source>
</evidence>
<dbReference type="GO" id="GO:0043021">
    <property type="term" value="F:ribonucleoprotein complex binding"/>
    <property type="evidence" value="ECO:0007669"/>
    <property type="project" value="TreeGrafter"/>
</dbReference>
<dbReference type="InterPro" id="IPR001202">
    <property type="entry name" value="WW_dom"/>
</dbReference>
<organism evidence="17 18">
    <name type="scientific">Ciona savignyi</name>
    <name type="common">Pacific transparent sea squirt</name>
    <dbReference type="NCBI Taxonomy" id="51511"/>
    <lineage>
        <taxon>Eukaryota</taxon>
        <taxon>Metazoa</taxon>
        <taxon>Chordata</taxon>
        <taxon>Tunicata</taxon>
        <taxon>Ascidiacea</taxon>
        <taxon>Phlebobranchia</taxon>
        <taxon>Cionidae</taxon>
        <taxon>Ciona</taxon>
    </lineage>
</organism>
<dbReference type="PANTHER" id="PTHR21737">
    <property type="entry name" value="POLYGLUTAMINE BINDING PROTEIN 1/MARVEL MEMBRANE-ASSOCIATING DOMAIN CONTAINING 3"/>
    <property type="match status" value="1"/>
</dbReference>
<evidence type="ECO:0000256" key="5">
    <source>
        <dbReference type="ARBA" id="ARBA00022588"/>
    </source>
</evidence>
<dbReference type="SUPFAM" id="SSF51045">
    <property type="entry name" value="WW domain"/>
    <property type="match status" value="1"/>
</dbReference>
<evidence type="ECO:0000256" key="1">
    <source>
        <dbReference type="ARBA" id="ARBA00004324"/>
    </source>
</evidence>
<keyword evidence="11" id="KW-0508">mRNA splicing</keyword>
<evidence type="ECO:0000256" key="14">
    <source>
        <dbReference type="ARBA" id="ARBA00046362"/>
    </source>
</evidence>
<dbReference type="GO" id="GO:0016607">
    <property type="term" value="C:nuclear speck"/>
    <property type="evidence" value="ECO:0007669"/>
    <property type="project" value="UniProtKB-SubCell"/>
</dbReference>
<evidence type="ECO:0000256" key="13">
    <source>
        <dbReference type="ARBA" id="ARBA00042167"/>
    </source>
</evidence>
<dbReference type="GO" id="GO:0000380">
    <property type="term" value="P:alternative mRNA splicing, via spliceosome"/>
    <property type="evidence" value="ECO:0007669"/>
    <property type="project" value="TreeGrafter"/>
</dbReference>
<dbReference type="PROSITE" id="PS50020">
    <property type="entry name" value="WW_DOMAIN_2"/>
    <property type="match status" value="1"/>
</dbReference>
<dbReference type="PANTHER" id="PTHR21737:SF3">
    <property type="entry name" value="POLYGLUTAMINE-BINDING PROTEIN 1"/>
    <property type="match status" value="1"/>
</dbReference>
<dbReference type="Proteomes" id="UP000007875">
    <property type="component" value="Unassembled WGS sequence"/>
</dbReference>
<dbReference type="HOGENOM" id="CLU_043596_1_0_1"/>
<dbReference type="Gene3D" id="2.20.70.10">
    <property type="match status" value="1"/>
</dbReference>
<keyword evidence="5" id="KW-0399">Innate immunity</keyword>
<keyword evidence="12" id="KW-0539">Nucleus</keyword>
<evidence type="ECO:0000256" key="6">
    <source>
        <dbReference type="ARBA" id="ARBA00022664"/>
    </source>
</evidence>
<evidence type="ECO:0000256" key="9">
    <source>
        <dbReference type="ARBA" id="ARBA00023015"/>
    </source>
</evidence>
<dbReference type="AlphaFoldDB" id="H2Z1W0"/>
<evidence type="ECO:0000256" key="10">
    <source>
        <dbReference type="ARBA" id="ARBA00023163"/>
    </source>
</evidence>
<dbReference type="OMA" id="IYHECSK"/>
<dbReference type="FunCoup" id="H2Z1W0">
    <property type="interactions" value="268"/>
</dbReference>
<keyword evidence="10" id="KW-0804">Transcription</keyword>
<evidence type="ECO:0000259" key="16">
    <source>
        <dbReference type="PROSITE" id="PS50020"/>
    </source>
</evidence>
<dbReference type="InParanoid" id="H2Z1W0"/>
<comment type="subunit">
    <text evidence="14">Interacts with POU3F2/Brn-2, ATXN1, TXNL4A, HTT and AR. Interaction with ATXN1 correlates positively with the length of the polyglutamine tract. Interacts with RNA polymerase II large subunit in a phosphorylation-dependent manner. Forms a ternary complex with ATXN1 mutant and phosphorylated RNA polymerase II. Interacts (via C-terminus) with TXNL4A and CD2BP2. Interacts (via WW domain) with ATN1 and SF3B1, and may interact with additional splice factors. Interacts (via WW domain) with WBP11; Leading to reduce interaction between PQBP1 and TXNL4A. Interacts with CAPRIN1. Interacts with DDX1. Interacts with SFPQ. Interacts with KHSRP.</text>
</comment>
<evidence type="ECO:0000256" key="2">
    <source>
        <dbReference type="ARBA" id="ARBA00004463"/>
    </source>
</evidence>
<proteinExistence type="predicted"/>
<comment type="subcellular location">
    <subcellularLocation>
        <location evidence="2">Cytoplasmic granule</location>
    </subcellularLocation>
    <subcellularLocation>
        <location evidence="1">Nucleus speckle</location>
    </subcellularLocation>
</comment>
<dbReference type="GO" id="GO:0045087">
    <property type="term" value="P:innate immune response"/>
    <property type="evidence" value="ECO:0007669"/>
    <property type="project" value="UniProtKB-KW"/>
</dbReference>
<keyword evidence="7" id="KW-0677">Repeat</keyword>
<evidence type="ECO:0000313" key="17">
    <source>
        <dbReference type="Ensembl" id="ENSCSAVP00000011572.1"/>
    </source>
</evidence>
<dbReference type="Gene3D" id="3.40.30.10">
    <property type="entry name" value="Glutaredoxin"/>
    <property type="match status" value="1"/>
</dbReference>
<reference evidence="18" key="1">
    <citation type="submission" date="2003-08" db="EMBL/GenBank/DDBJ databases">
        <authorList>
            <person name="Birren B."/>
            <person name="Nusbaum C."/>
            <person name="Abebe A."/>
            <person name="Abouelleil A."/>
            <person name="Adekoya E."/>
            <person name="Ait-zahra M."/>
            <person name="Allen N."/>
            <person name="Allen T."/>
            <person name="An P."/>
            <person name="Anderson M."/>
            <person name="Anderson S."/>
            <person name="Arachchi H."/>
            <person name="Armbruster J."/>
            <person name="Bachantsang P."/>
            <person name="Baldwin J."/>
            <person name="Barry A."/>
            <person name="Bayul T."/>
            <person name="Blitshsteyn B."/>
            <person name="Bloom T."/>
            <person name="Blye J."/>
            <person name="Boguslavskiy L."/>
            <person name="Borowsky M."/>
            <person name="Boukhgalter B."/>
            <person name="Brunache A."/>
            <person name="Butler J."/>
            <person name="Calixte N."/>
            <person name="Calvo S."/>
            <person name="Camarata J."/>
            <person name="Campo K."/>
            <person name="Chang J."/>
            <person name="Cheshatsang Y."/>
            <person name="Citroen M."/>
            <person name="Collymore A."/>
            <person name="Considine T."/>
            <person name="Cook A."/>
            <person name="Cooke P."/>
            <person name="Corum B."/>
            <person name="Cuomo C."/>
            <person name="David R."/>
            <person name="Dawoe T."/>
            <person name="Degray S."/>
            <person name="Dodge S."/>
            <person name="Dooley K."/>
            <person name="Dorje P."/>
            <person name="Dorjee K."/>
            <person name="Dorris L."/>
            <person name="Duffey N."/>
            <person name="Dupes A."/>
            <person name="Elkins T."/>
            <person name="Engels R."/>
            <person name="Erickson J."/>
            <person name="Farina A."/>
            <person name="Faro S."/>
            <person name="Ferreira P."/>
            <person name="Fischer H."/>
            <person name="Fitzgerald M."/>
            <person name="Foley K."/>
            <person name="Gage D."/>
            <person name="Galagan J."/>
            <person name="Gearin G."/>
            <person name="Gnerre S."/>
            <person name="Gnirke A."/>
            <person name="Goyette A."/>
            <person name="Graham J."/>
            <person name="Grandbois E."/>
            <person name="Gyaltsen K."/>
            <person name="Hafez N."/>
            <person name="Hagopian D."/>
            <person name="Hagos B."/>
            <person name="Hall J."/>
            <person name="Hatcher B."/>
            <person name="Heller A."/>
            <person name="Higgins H."/>
            <person name="Honan T."/>
            <person name="Horn A."/>
            <person name="Houde N."/>
            <person name="Hughes L."/>
            <person name="Hulme W."/>
            <person name="Husby E."/>
            <person name="Iliev I."/>
            <person name="Jaffe D."/>
            <person name="Jones C."/>
            <person name="Kamal M."/>
            <person name="Kamat A."/>
            <person name="Kamvysselis M."/>
            <person name="Karlsson E."/>
            <person name="Kells C."/>
            <person name="Kieu A."/>
            <person name="Kisner P."/>
            <person name="Kodira C."/>
            <person name="Kulbokas E."/>
            <person name="Labutti K."/>
            <person name="Lama D."/>
            <person name="Landers T."/>
            <person name="Leger J."/>
            <person name="Levine S."/>
            <person name="Lewis D."/>
            <person name="Lewis T."/>
            <person name="Lindblad-toh K."/>
            <person name="Liu X."/>
            <person name="Lokyitsang T."/>
            <person name="Lokyitsang Y."/>
            <person name="Lucien O."/>
            <person name="Lui A."/>
            <person name="Ma L.J."/>
            <person name="Mabbitt R."/>
            <person name="Macdonald J."/>
            <person name="Maclean C."/>
            <person name="Major J."/>
            <person name="Manning J."/>
            <person name="Marabella R."/>
            <person name="Maru K."/>
            <person name="Matthews C."/>
            <person name="Mauceli E."/>
            <person name="Mccarthy M."/>
            <person name="Mcdonough S."/>
            <person name="Mcghee T."/>
            <person name="Meldrim J."/>
            <person name="Meneus L."/>
            <person name="Mesirov J."/>
            <person name="Mihalev A."/>
            <person name="Mihova T."/>
            <person name="Mikkelsen T."/>
            <person name="Mlenga V."/>
            <person name="Moru K."/>
            <person name="Mozes J."/>
            <person name="Mulrain L."/>
            <person name="Munson G."/>
            <person name="Naylor J."/>
            <person name="Newes C."/>
            <person name="Nguyen C."/>
            <person name="Nguyen N."/>
            <person name="Nguyen T."/>
            <person name="Nicol R."/>
            <person name="Nielsen C."/>
            <person name="Nizzari M."/>
            <person name="Norbu C."/>
            <person name="Norbu N."/>
            <person name="O'donnell P."/>
            <person name="Okoawo O."/>
            <person name="O'leary S."/>
            <person name="Omotosho B."/>
            <person name="O'neill K."/>
            <person name="Osman S."/>
            <person name="Parker S."/>
            <person name="Perrin D."/>
            <person name="Phunkhang P."/>
            <person name="Piqani B."/>
            <person name="Purcell S."/>
            <person name="Rachupka T."/>
            <person name="Ramasamy U."/>
            <person name="Rameau R."/>
            <person name="Ray V."/>
            <person name="Raymond C."/>
            <person name="Retta R."/>
            <person name="Richardson S."/>
            <person name="Rise C."/>
            <person name="Rodriguez J."/>
            <person name="Rogers J."/>
            <person name="Rogov P."/>
            <person name="Rutman M."/>
            <person name="Schupbach R."/>
            <person name="Seaman C."/>
            <person name="Settipalli S."/>
            <person name="Sharpe T."/>
            <person name="Sheridan J."/>
            <person name="Sherpa N."/>
            <person name="Shi J."/>
            <person name="Smirnov S."/>
            <person name="Smith C."/>
            <person name="Sougnez C."/>
            <person name="Spencer B."/>
            <person name="Stalker J."/>
            <person name="Stange-thomann N."/>
            <person name="Stavropoulos S."/>
            <person name="Stetson K."/>
            <person name="Stone C."/>
            <person name="Stone S."/>
            <person name="Stubbs M."/>
            <person name="Talamas J."/>
            <person name="Tchuinga P."/>
            <person name="Tenzing P."/>
            <person name="Tesfaye S."/>
            <person name="Theodore J."/>
            <person name="Thoulutsang Y."/>
            <person name="Topham K."/>
            <person name="Towey S."/>
            <person name="Tsamla T."/>
            <person name="Tsomo N."/>
            <person name="Vallee D."/>
            <person name="Vassiliev H."/>
            <person name="Venkataraman V."/>
            <person name="Vinson J."/>
            <person name="Vo A."/>
            <person name="Wade C."/>
            <person name="Wang S."/>
            <person name="Wangchuk T."/>
            <person name="Wangdi T."/>
            <person name="Whittaker C."/>
            <person name="Wilkinson J."/>
            <person name="Wu Y."/>
            <person name="Wyman D."/>
            <person name="Yadav S."/>
            <person name="Yang S."/>
            <person name="Yang X."/>
            <person name="Yeager S."/>
            <person name="Yee E."/>
            <person name="Young G."/>
            <person name="Zainoun J."/>
            <person name="Zembeck L."/>
            <person name="Zimmer A."/>
            <person name="Zody M."/>
            <person name="Lander E."/>
        </authorList>
    </citation>
    <scope>NUCLEOTIDE SEQUENCE [LARGE SCALE GENOMIC DNA]</scope>
</reference>
<evidence type="ECO:0000313" key="18">
    <source>
        <dbReference type="Proteomes" id="UP000007875"/>
    </source>
</evidence>
<accession>H2Z1W0</accession>
<dbReference type="Ensembl" id="ENSCSAVT00000011706.1">
    <property type="protein sequence ID" value="ENSCSAVP00000011572.1"/>
    <property type="gene ID" value="ENSCSAVG00000006784.1"/>
</dbReference>
<dbReference type="GeneTree" id="ENSGT00950000183102"/>
<evidence type="ECO:0000256" key="7">
    <source>
        <dbReference type="ARBA" id="ARBA00022737"/>
    </source>
</evidence>
<keyword evidence="9" id="KW-0805">Transcription regulation</keyword>
<evidence type="ECO:0000256" key="8">
    <source>
        <dbReference type="ARBA" id="ARBA00022859"/>
    </source>
</evidence>
<evidence type="ECO:0000256" key="15">
    <source>
        <dbReference type="SAM" id="MobiDB-lite"/>
    </source>
</evidence>
<feature type="domain" description="WW" evidence="16">
    <location>
        <begin position="50"/>
        <end position="84"/>
    </location>
</feature>
<keyword evidence="6" id="KW-0507">mRNA processing</keyword>
<feature type="compositionally biased region" description="Basic residues" evidence="15">
    <location>
        <begin position="123"/>
        <end position="133"/>
    </location>
</feature>